<evidence type="ECO:0000313" key="2">
    <source>
        <dbReference type="EMBL" id="SHJ42934.1"/>
    </source>
</evidence>
<sequence>MRLLSPHALALCCTALCAAWLLPSPAPAEPGVVDEQSLQPIGNIALGAPDFEMPVTSPALPLVDPGDDSPEAAMLRRLEHEGIAGGFDGIIYENRDGDHSRLPMGMFPRLPHLQFSKELSKKKADVGLGGRIILPAIVVGNSSTAIVNGPAPRSQTRLAMTTSHLSAQAFLTYVSNHLYVYPEHRDHDDADLFPVNWPYTLTTQGSSRSDKPFLRALFFALAAMPADTREALRENRLVAPTLQMILRRSLKGIYSREHYMSGSAHPVVFDKGQLAPERMVSLASSLKPDEIPPIVALNVVEESFQPEAGLADMSELLFNTPAAIGRIWRGPEYTKRMVVSAETTKDPNGRDLQFTWVLLQGDPARVRITPQGPGNARAEITIDWHDPFIAGRGKKRITNRVDIGVFAYNGAQDSAPSFISVAFPGHQLREYEARGQTGKRLANVDYDAEARDVYYDPLLFWSAPWSDRMVYAPDGAVASIWRVDADGTTILRDPDHLEDGSPVGYDLTEQKKKRLLSMKAVSAD</sequence>
<name>A0A1H0CMJ5_9RHOB</name>
<dbReference type="AlphaFoldDB" id="A0A1H0CMJ5"/>
<gene>
    <name evidence="2" type="ORF">SAMN05444142_101219</name>
</gene>
<keyword evidence="3" id="KW-1185">Reference proteome</keyword>
<dbReference type="EMBL" id="FQZZ01000001">
    <property type="protein sequence ID" value="SHJ42934.1"/>
    <property type="molecule type" value="Genomic_DNA"/>
</dbReference>
<evidence type="ECO:0000256" key="1">
    <source>
        <dbReference type="SAM" id="SignalP"/>
    </source>
</evidence>
<feature type="chain" id="PRO_5015064446" evidence="1">
    <location>
        <begin position="29"/>
        <end position="524"/>
    </location>
</feature>
<evidence type="ECO:0000313" key="3">
    <source>
        <dbReference type="Proteomes" id="UP000324252"/>
    </source>
</evidence>
<proteinExistence type="predicted"/>
<feature type="signal peptide" evidence="1">
    <location>
        <begin position="1"/>
        <end position="28"/>
    </location>
</feature>
<organism evidence="2 3">
    <name type="scientific">Lutimaribacter pacificus</name>
    <dbReference type="NCBI Taxonomy" id="391948"/>
    <lineage>
        <taxon>Bacteria</taxon>
        <taxon>Pseudomonadati</taxon>
        <taxon>Pseudomonadota</taxon>
        <taxon>Alphaproteobacteria</taxon>
        <taxon>Rhodobacterales</taxon>
        <taxon>Roseobacteraceae</taxon>
        <taxon>Lutimaribacter</taxon>
    </lineage>
</organism>
<dbReference type="Proteomes" id="UP000324252">
    <property type="component" value="Unassembled WGS sequence"/>
</dbReference>
<accession>A0A1H0CMJ5</accession>
<reference evidence="2 3" key="1">
    <citation type="submission" date="2016-11" db="EMBL/GenBank/DDBJ databases">
        <authorList>
            <person name="Varghese N."/>
            <person name="Submissions S."/>
        </authorList>
    </citation>
    <scope>NUCLEOTIDE SEQUENCE [LARGE SCALE GENOMIC DNA]</scope>
    <source>
        <strain evidence="2 3">DSM 29620</strain>
    </source>
</reference>
<keyword evidence="1" id="KW-0732">Signal</keyword>
<dbReference type="RefSeq" id="WP_149786868.1">
    <property type="nucleotide sequence ID" value="NZ_FNIO01000001.1"/>
</dbReference>
<protein>
    <submittedName>
        <fullName evidence="2">Uncharacterized protein</fullName>
    </submittedName>
</protein>
<dbReference type="OrthoDB" id="175605at2"/>